<dbReference type="Pfam" id="PF21543">
    <property type="entry name" value="CvfB_2nd"/>
    <property type="match status" value="1"/>
</dbReference>
<proteinExistence type="inferred from homology"/>
<dbReference type="InterPro" id="IPR012340">
    <property type="entry name" value="NA-bd_OB-fold"/>
</dbReference>
<gene>
    <name evidence="3" type="ORF">N5B56_06505</name>
</gene>
<comment type="caution">
    <text evidence="3">The sequence shown here is derived from an EMBL/GenBank/DDBJ whole genome shotgun (WGS) entry which is preliminary data.</text>
</comment>
<dbReference type="InterPro" id="IPR003029">
    <property type="entry name" value="S1_domain"/>
</dbReference>
<dbReference type="InterPro" id="IPR014464">
    <property type="entry name" value="CvfB_fam"/>
</dbReference>
<dbReference type="EMBL" id="JAODBU010000006">
    <property type="protein sequence ID" value="MCT7398738.1"/>
    <property type="molecule type" value="Genomic_DNA"/>
</dbReference>
<dbReference type="PIRSF" id="PIRSF012524">
    <property type="entry name" value="YitL_S1"/>
    <property type="match status" value="1"/>
</dbReference>
<dbReference type="PANTHER" id="PTHR37296:SF1">
    <property type="entry name" value="CONSERVED VIRULENCE FACTOR B"/>
    <property type="match status" value="1"/>
</dbReference>
<dbReference type="Gene3D" id="2.40.50.140">
    <property type="entry name" value="Nucleic acid-binding proteins"/>
    <property type="match status" value="2"/>
</dbReference>
<dbReference type="PROSITE" id="PS50126">
    <property type="entry name" value="S1"/>
    <property type="match status" value="1"/>
</dbReference>
<organism evidence="3 4">
    <name type="scientific">Eubacterium album</name>
    <dbReference type="NCBI Taxonomy" id="2978477"/>
    <lineage>
        <taxon>Bacteria</taxon>
        <taxon>Bacillati</taxon>
        <taxon>Bacillota</taxon>
        <taxon>Clostridia</taxon>
        <taxon>Eubacteriales</taxon>
        <taxon>Eubacteriaceae</taxon>
        <taxon>Eubacterium</taxon>
    </lineage>
</organism>
<protein>
    <submittedName>
        <fullName evidence="3">S1-like domain-containing RNA-binding protein</fullName>
    </submittedName>
</protein>
<reference evidence="3" key="1">
    <citation type="submission" date="2022-09" db="EMBL/GenBank/DDBJ databases">
        <title>Eubacterium sp. LFL-14 isolated from human feces.</title>
        <authorList>
            <person name="Liu F."/>
        </authorList>
    </citation>
    <scope>NUCLEOTIDE SEQUENCE</scope>
    <source>
        <strain evidence="3">LFL-14</strain>
    </source>
</reference>
<dbReference type="InterPro" id="IPR039566">
    <property type="entry name" value="CvfB_S1_st"/>
</dbReference>
<keyword evidence="4" id="KW-1185">Reference proteome</keyword>
<dbReference type="Gene3D" id="1.10.10.10">
    <property type="entry name" value="Winged helix-like DNA-binding domain superfamily/Winged helix DNA-binding domain"/>
    <property type="match status" value="1"/>
</dbReference>
<evidence type="ECO:0000259" key="2">
    <source>
        <dbReference type="PROSITE" id="PS50126"/>
    </source>
</evidence>
<dbReference type="PANTHER" id="PTHR37296">
    <property type="entry name" value="CONSERVED VIRULENCE FACTOR B"/>
    <property type="match status" value="1"/>
</dbReference>
<dbReference type="SUPFAM" id="SSF50249">
    <property type="entry name" value="Nucleic acid-binding proteins"/>
    <property type="match status" value="1"/>
</dbReference>
<name>A0ABT2M3B4_9FIRM</name>
<dbReference type="Pfam" id="PF13509">
    <property type="entry name" value="S1_2"/>
    <property type="match status" value="2"/>
</dbReference>
<comment type="similarity">
    <text evidence="1">Belongs to the CvfB family.</text>
</comment>
<dbReference type="RefSeq" id="WP_117910111.1">
    <property type="nucleotide sequence ID" value="NZ_JAODBU010000006.1"/>
</dbReference>
<dbReference type="InterPro" id="IPR040764">
    <property type="entry name" value="CvfB_WH"/>
</dbReference>
<dbReference type="SMART" id="SM00316">
    <property type="entry name" value="S1"/>
    <property type="match status" value="2"/>
</dbReference>
<dbReference type="Proteomes" id="UP001431199">
    <property type="component" value="Unassembled WGS sequence"/>
</dbReference>
<evidence type="ECO:0000256" key="1">
    <source>
        <dbReference type="PIRNR" id="PIRNR012524"/>
    </source>
</evidence>
<accession>A0ABT2M3B4</accession>
<feature type="domain" description="S1 motif" evidence="2">
    <location>
        <begin position="143"/>
        <end position="204"/>
    </location>
</feature>
<sequence>MIELGKYQILKVVRKSTIGVYLGDEREQVLLPKKQVPQDISVGDSIKVFIYRDSEDRLISTVNQPLLTLGEVAMLTVKDVSKNGAYLDWGLEKDLFLPYKEQTTQVRPGERYLIALYIDKSSRLCGTMNVYDYLEDNPPYVKDDQVSGIVYNYNERFGAFVAVDNKYHGMLLKRELHRNVQIGEQIEARVINVRKDGKMDLSLQKKAYLQMEDDAKKIYEIIEAMGGELPYTDKAKPEVIKNDFNMSKNEFKRGIGRLLKERKVSIGVNSIKLTKE</sequence>
<dbReference type="Pfam" id="PF17783">
    <property type="entry name" value="WHD_CvfB"/>
    <property type="match status" value="1"/>
</dbReference>
<dbReference type="InterPro" id="IPR048587">
    <property type="entry name" value="CvfB_S1_3rd"/>
</dbReference>
<evidence type="ECO:0000313" key="3">
    <source>
        <dbReference type="EMBL" id="MCT7398738.1"/>
    </source>
</evidence>
<evidence type="ECO:0000313" key="4">
    <source>
        <dbReference type="Proteomes" id="UP001431199"/>
    </source>
</evidence>
<dbReference type="InterPro" id="IPR036388">
    <property type="entry name" value="WH-like_DNA-bd_sf"/>
</dbReference>